<name>A0A1X4G381_9CYAN</name>
<sequence length="199" mass="22833">MTNLEEVWFRPYVWTDYRLALLFNLIIPIVLTIWAFVQRADCIQRLLAIYWRVASLAAITVYLMIGGFGVSFISGLISRILIPLSIWFWVDLNDEVEYQSPGALKLIFTSWRWAITLYGILGLIGSVPFLGCAFSGDSWNSAYCKVWTEAPLMFKDYFHHNSTPGFLGFLGIVGLIIYIIYLTYFVLVKFGKYGRTAVH</sequence>
<evidence type="ECO:0000256" key="1">
    <source>
        <dbReference type="SAM" id="Phobius"/>
    </source>
</evidence>
<dbReference type="EMBL" id="NBYN01000064">
    <property type="protein sequence ID" value="OSO88057.1"/>
    <property type="molecule type" value="Genomic_DNA"/>
</dbReference>
<dbReference type="Proteomes" id="UP000192997">
    <property type="component" value="Unassembled WGS sequence"/>
</dbReference>
<dbReference type="AlphaFoldDB" id="A0A1X4G381"/>
<reference evidence="3" key="1">
    <citation type="submission" date="2017-04" db="EMBL/GenBank/DDBJ databases">
        <authorList>
            <person name="Abreu V.A."/>
            <person name="Popin R.V."/>
            <person name="Rigonato J."/>
            <person name="Andreote A.P."/>
            <person name="Schaker P.C."/>
            <person name="Hoff-Risseti C."/>
            <person name="Alvarenga D.O."/>
            <person name="Varani A.M."/>
            <person name="Fiore M.F."/>
        </authorList>
    </citation>
    <scope>NUCLEOTIDE SEQUENCE [LARGE SCALE GENOMIC DNA]</scope>
    <source>
        <strain evidence="3">CENA303</strain>
    </source>
</reference>
<keyword evidence="1" id="KW-0812">Transmembrane</keyword>
<dbReference type="Pfam" id="PF11375">
    <property type="entry name" value="DUF3177"/>
    <property type="match status" value="1"/>
</dbReference>
<organism evidence="2 3">
    <name type="scientific">Cylindrospermopsis raciborskii CENA303</name>
    <dbReference type="NCBI Taxonomy" id="1170769"/>
    <lineage>
        <taxon>Bacteria</taxon>
        <taxon>Bacillati</taxon>
        <taxon>Cyanobacteriota</taxon>
        <taxon>Cyanophyceae</taxon>
        <taxon>Nostocales</taxon>
        <taxon>Aphanizomenonaceae</taxon>
        <taxon>Cylindrospermopsis</taxon>
    </lineage>
</organism>
<proteinExistence type="predicted"/>
<dbReference type="RefSeq" id="WP_085729109.1">
    <property type="nucleotide sequence ID" value="NZ_NBYN01000064.1"/>
</dbReference>
<feature type="transmembrane region" description="Helical" evidence="1">
    <location>
        <begin position="20"/>
        <end position="37"/>
    </location>
</feature>
<keyword evidence="1" id="KW-0472">Membrane</keyword>
<evidence type="ECO:0008006" key="4">
    <source>
        <dbReference type="Google" id="ProtNLM"/>
    </source>
</evidence>
<evidence type="ECO:0000313" key="2">
    <source>
        <dbReference type="EMBL" id="OSO88057.1"/>
    </source>
</evidence>
<accession>A0A1X4G381</accession>
<feature type="transmembrane region" description="Helical" evidence="1">
    <location>
        <begin position="49"/>
        <end position="65"/>
    </location>
</feature>
<protein>
    <recommendedName>
        <fullName evidence="4">DUF3177 domain-containing protein</fullName>
    </recommendedName>
</protein>
<feature type="transmembrane region" description="Helical" evidence="1">
    <location>
        <begin position="111"/>
        <end position="131"/>
    </location>
</feature>
<feature type="transmembrane region" description="Helical" evidence="1">
    <location>
        <begin position="166"/>
        <end position="187"/>
    </location>
</feature>
<dbReference type="InterPro" id="IPR021515">
    <property type="entry name" value="DUF3177"/>
</dbReference>
<comment type="caution">
    <text evidence="2">The sequence shown here is derived from an EMBL/GenBank/DDBJ whole genome shotgun (WGS) entry which is preliminary data.</text>
</comment>
<evidence type="ECO:0000313" key="3">
    <source>
        <dbReference type="Proteomes" id="UP000192997"/>
    </source>
</evidence>
<gene>
    <name evidence="2" type="ORF">B7O87_14550</name>
</gene>
<keyword evidence="1" id="KW-1133">Transmembrane helix</keyword>